<evidence type="ECO:0000256" key="10">
    <source>
        <dbReference type="ARBA" id="ARBA00029347"/>
    </source>
</evidence>
<evidence type="ECO:0000256" key="6">
    <source>
        <dbReference type="ARBA" id="ARBA00022723"/>
    </source>
</evidence>
<dbReference type="PANTHER" id="PTHR12280">
    <property type="entry name" value="PANTOTHENATE KINASE"/>
    <property type="match status" value="1"/>
</dbReference>
<evidence type="ECO:0000256" key="2">
    <source>
        <dbReference type="ARBA" id="ARBA00001967"/>
    </source>
</evidence>
<dbReference type="InterPro" id="IPR036075">
    <property type="entry name" value="ARMT-1-like_metal-bd_sf"/>
</dbReference>
<keyword evidence="9" id="KW-0464">Manganese</keyword>
<evidence type="ECO:0000256" key="5">
    <source>
        <dbReference type="ARBA" id="ARBA00022596"/>
    </source>
</evidence>
<dbReference type="AlphaFoldDB" id="A0A1Q3G263"/>
<dbReference type="InterPro" id="IPR016949">
    <property type="entry name" value="At2g17340"/>
</dbReference>
<keyword evidence="6" id="KW-0479">Metal-binding</keyword>
<dbReference type="GO" id="GO:0016787">
    <property type="term" value="F:hydrolase activity"/>
    <property type="evidence" value="ECO:0007669"/>
    <property type="project" value="UniProtKB-KW"/>
</dbReference>
<evidence type="ECO:0000256" key="3">
    <source>
        <dbReference type="ARBA" id="ARBA00011388"/>
    </source>
</evidence>
<comment type="cofactor">
    <cofactor evidence="1">
        <name>Mn(2+)</name>
        <dbReference type="ChEBI" id="CHEBI:29035"/>
    </cofactor>
</comment>
<dbReference type="GO" id="GO:0005829">
    <property type="term" value="C:cytosol"/>
    <property type="evidence" value="ECO:0007669"/>
    <property type="project" value="TreeGrafter"/>
</dbReference>
<feature type="domain" description="Damage-control phosphatase ARMT1-like metal-binding" evidence="13">
    <location>
        <begin position="39"/>
        <end position="350"/>
    </location>
</feature>
<dbReference type="PANTHER" id="PTHR12280:SF35">
    <property type="entry name" value="4'-PHOSPHOPANTETHEINE PHOSPHATASE"/>
    <property type="match status" value="1"/>
</dbReference>
<dbReference type="InterPro" id="IPR004567">
    <property type="entry name" value="Type_II_PanK"/>
</dbReference>
<evidence type="ECO:0000256" key="8">
    <source>
        <dbReference type="ARBA" id="ARBA00023074"/>
    </source>
</evidence>
<accession>A0A1Q3G263</accession>
<dbReference type="Gene3D" id="1.20.1700.10">
    <property type="entry name" value="AF1104-like"/>
    <property type="match status" value="1"/>
</dbReference>
<dbReference type="Gene3D" id="3.40.50.10880">
    <property type="entry name" value="Uncharacterised protein PF01937, DUF89, domain 3"/>
    <property type="match status" value="1"/>
</dbReference>
<name>A0A1Q3G263_CULTA</name>
<keyword evidence="5" id="KW-0533">Nickel</keyword>
<dbReference type="SUPFAM" id="SSF111321">
    <property type="entry name" value="AF1104-like"/>
    <property type="match status" value="1"/>
</dbReference>
<evidence type="ECO:0000256" key="12">
    <source>
        <dbReference type="ARBA" id="ARBA00046055"/>
    </source>
</evidence>
<dbReference type="GO" id="GO:0005524">
    <property type="term" value="F:ATP binding"/>
    <property type="evidence" value="ECO:0007669"/>
    <property type="project" value="InterPro"/>
</dbReference>
<dbReference type="GO" id="GO:0004594">
    <property type="term" value="F:pantothenate kinase activity"/>
    <property type="evidence" value="ECO:0007669"/>
    <property type="project" value="TreeGrafter"/>
</dbReference>
<evidence type="ECO:0000313" key="14">
    <source>
        <dbReference type="EMBL" id="JAV33918.1"/>
    </source>
</evidence>
<protein>
    <recommendedName>
        <fullName evidence="4">4'-phosphopantetheine phosphatase</fullName>
    </recommendedName>
    <alternativeName>
        <fullName evidence="11">Inactive pantothenic acid kinase 4</fullName>
    </alternativeName>
</protein>
<evidence type="ECO:0000256" key="1">
    <source>
        <dbReference type="ARBA" id="ARBA00001936"/>
    </source>
</evidence>
<dbReference type="InterPro" id="IPR035073">
    <property type="entry name" value="At2g17340_3_helix_bundle"/>
</dbReference>
<evidence type="ECO:0000256" key="11">
    <source>
        <dbReference type="ARBA" id="ARBA00032948"/>
    </source>
</evidence>
<evidence type="ECO:0000259" key="13">
    <source>
        <dbReference type="Pfam" id="PF01937"/>
    </source>
</evidence>
<comment type="cofactor">
    <cofactor evidence="2">
        <name>Ni(2+)</name>
        <dbReference type="ChEBI" id="CHEBI:49786"/>
    </cofactor>
</comment>
<evidence type="ECO:0000256" key="9">
    <source>
        <dbReference type="ARBA" id="ARBA00023211"/>
    </source>
</evidence>
<reference evidence="14" key="1">
    <citation type="submission" date="2017-01" db="EMBL/GenBank/DDBJ databases">
        <title>A deep insight into the sialotranscriptome of adult male and female Cluex tarsalis mosquitoes.</title>
        <authorList>
            <person name="Ribeiro J.M."/>
            <person name="Moreira F."/>
            <person name="Bernard K.A."/>
            <person name="Calvo E."/>
        </authorList>
    </citation>
    <scope>NUCLEOTIDE SEQUENCE</scope>
    <source>
        <strain evidence="14">Kern County</strain>
        <tissue evidence="14">Salivary glands</tissue>
    </source>
</reference>
<comment type="function">
    <text evidence="12">Phosphatase which shows a preference for 4'-phosphopantetheine and its oxidatively damaged forms (sulfonate or S-sulfonate), providing strong indirect evidence that the phosphatase activity pre-empts damage in the coenzyme A (CoA) pathway. Hydrolyzing excess 4'-phosphopantetheine could constitute a directed overflow mechanism to prevent its oxidation to the S-sulfonate, sulfonate, or other forms. Hydrolyzing 4'-phosphopantetheine sulfonate or S-sulfonate would forestall their conversion to inactive forms of CoA and acyl carrier protein. May play a role in the physiological regulation of CoA intracellular levels.</text>
</comment>
<comment type="catalytic activity">
    <reaction evidence="10">
        <text>(R)-4'-phospho-S-sulfopantetheine + H2O = (R)-S-sulfopantetheine + phosphate</text>
        <dbReference type="Rhea" id="RHEA:68340"/>
        <dbReference type="ChEBI" id="CHEBI:15377"/>
        <dbReference type="ChEBI" id="CHEBI:43474"/>
        <dbReference type="ChEBI" id="CHEBI:177302"/>
        <dbReference type="ChEBI" id="CHEBI:177303"/>
    </reaction>
    <physiologicalReaction direction="left-to-right" evidence="10">
        <dbReference type="Rhea" id="RHEA:68341"/>
    </physiologicalReaction>
</comment>
<organism evidence="14">
    <name type="scientific">Culex tarsalis</name>
    <name type="common">Encephalitis mosquito</name>
    <dbReference type="NCBI Taxonomy" id="7177"/>
    <lineage>
        <taxon>Eukaryota</taxon>
        <taxon>Metazoa</taxon>
        <taxon>Ecdysozoa</taxon>
        <taxon>Arthropoda</taxon>
        <taxon>Hexapoda</taxon>
        <taxon>Insecta</taxon>
        <taxon>Pterygota</taxon>
        <taxon>Neoptera</taxon>
        <taxon>Endopterygota</taxon>
        <taxon>Diptera</taxon>
        <taxon>Nematocera</taxon>
        <taxon>Culicoidea</taxon>
        <taxon>Culicidae</taxon>
        <taxon>Culicinae</taxon>
        <taxon>Culicini</taxon>
        <taxon>Culex</taxon>
        <taxon>Culex</taxon>
    </lineage>
</organism>
<evidence type="ECO:0000256" key="7">
    <source>
        <dbReference type="ARBA" id="ARBA00022801"/>
    </source>
</evidence>
<dbReference type="EMBL" id="GFDL01001127">
    <property type="protein sequence ID" value="JAV33918.1"/>
    <property type="molecule type" value="Transcribed_RNA"/>
</dbReference>
<keyword evidence="8" id="KW-0944">Nitration</keyword>
<keyword evidence="7" id="KW-0378">Hydrolase</keyword>
<dbReference type="GO" id="GO:0005634">
    <property type="term" value="C:nucleus"/>
    <property type="evidence" value="ECO:0007669"/>
    <property type="project" value="TreeGrafter"/>
</dbReference>
<dbReference type="Pfam" id="PF01937">
    <property type="entry name" value="ARMT1-like_dom"/>
    <property type="match status" value="1"/>
</dbReference>
<proteinExistence type="predicted"/>
<dbReference type="InterPro" id="IPR002791">
    <property type="entry name" value="ARMT1-like_metal-bd"/>
</dbReference>
<dbReference type="GO" id="GO:0015937">
    <property type="term" value="P:coenzyme A biosynthetic process"/>
    <property type="evidence" value="ECO:0007669"/>
    <property type="project" value="InterPro"/>
</dbReference>
<sequence length="360" mass="40737">MSSSSSSKGFPLLQDLASYIPDSLDLNLDAGAKEYWFNCFDRLVLKFEQQAAKSQSSDPTAVERAAQFREHYQEKLRQLKNANVDPNDPSLTIRTLLELNQKSLRLYGFSDPWKEQKKLENEASLKKLHSRLKLIDQIEDENEKWIAIIKGVLAGNMFDWGAQAVSQILENDASFGLEEALERIQKRPWLIDSLEQWLERMKGPPHACATIFTDNSGIDIVLGIMPLVRELLKRKTKVLLCANTEPALNDITYEELNEVVKECCSQCEIINQSYHLGMLKIVGNDQNGPCLDFRNISQDLSDATAESDLLIIVGMARALHTNLNAKFSCEAFKLAVVKNEWLANYLGGETFSVICKYEKV</sequence>
<comment type="subunit">
    <text evidence="3">Homodimer. Interacts with PKM.</text>
</comment>
<dbReference type="GO" id="GO:0046872">
    <property type="term" value="F:metal ion binding"/>
    <property type="evidence" value="ECO:0007669"/>
    <property type="project" value="UniProtKB-KW"/>
</dbReference>
<dbReference type="PIRSF" id="PIRSF030210">
    <property type="entry name" value="UCP030210"/>
    <property type="match status" value="1"/>
</dbReference>
<evidence type="ECO:0000256" key="4">
    <source>
        <dbReference type="ARBA" id="ARBA00019490"/>
    </source>
</evidence>